<name>A0ABY5V7A7_9BACT</name>
<accession>A0ABY5V7A7</accession>
<evidence type="ECO:0000313" key="2">
    <source>
        <dbReference type="EMBL" id="UWN65108.1"/>
    </source>
</evidence>
<dbReference type="PANTHER" id="PTHR32182:SF22">
    <property type="entry name" value="ATP-DEPENDENT ENDONUCLEASE, OLD FAMILY-RELATED"/>
    <property type="match status" value="1"/>
</dbReference>
<dbReference type="Proteomes" id="UP001058267">
    <property type="component" value="Chromosome"/>
</dbReference>
<dbReference type="CDD" id="cd00267">
    <property type="entry name" value="ABC_ATPase"/>
    <property type="match status" value="1"/>
</dbReference>
<sequence length="387" mass="43959">MIIQKLILHNWKNFQNVEVSLSERCFIIGANAAGKSNLIDALRFLRDIAKQSGGLQTAVEDRGGVTKIRCLAARTSTNIVIDVELGEPDSNIPTWRYKLDFAHVGGGIIKKQATILSETVWHNKKVVLERKKSSKDEDSETLKYTHLEQITANRQFREIQIFFQNIEYLNVVPQLIRESGSYLQTQSKEDFYGRNFLEKLAKINDRTRTAYFNRVNEILKYAVPQLDKLQFIKDDNGIPHLEARYVHWRAQGSKQQEMQFSDGTLRLIGFLFALLYSSGVVLLEEPEINLHAGIVKQLPEFISKLQRYKSKQIIITTHSYDILSNEGISTKEVLVLEPSKEGTIVKTVSEIPEIQRIVDAGFSIADATISATTPQGIGKFTQLTLNF</sequence>
<protein>
    <submittedName>
        <fullName evidence="2">AAA family ATPase</fullName>
    </submittedName>
</protein>
<dbReference type="InterPro" id="IPR027417">
    <property type="entry name" value="P-loop_NTPase"/>
</dbReference>
<dbReference type="PIRSF" id="PIRSF029347">
    <property type="entry name" value="RecF"/>
    <property type="match status" value="1"/>
</dbReference>
<evidence type="ECO:0000259" key="1">
    <source>
        <dbReference type="Pfam" id="PF13304"/>
    </source>
</evidence>
<keyword evidence="3" id="KW-1185">Reference proteome</keyword>
<dbReference type="PANTHER" id="PTHR32182">
    <property type="entry name" value="DNA REPLICATION AND REPAIR PROTEIN RECF"/>
    <property type="match status" value="1"/>
</dbReference>
<evidence type="ECO:0000313" key="3">
    <source>
        <dbReference type="Proteomes" id="UP001058267"/>
    </source>
</evidence>
<reference evidence="2" key="1">
    <citation type="journal article" date="2022" name="Cell">
        <title>Design, construction, and in vivo augmentation of a complex gut microbiome.</title>
        <authorList>
            <person name="Cheng A.G."/>
            <person name="Ho P.Y."/>
            <person name="Aranda-Diaz A."/>
            <person name="Jain S."/>
            <person name="Yu F.B."/>
            <person name="Meng X."/>
            <person name="Wang M."/>
            <person name="Iakiviak M."/>
            <person name="Nagashima K."/>
            <person name="Zhao A."/>
            <person name="Murugkar P."/>
            <person name="Patil A."/>
            <person name="Atabakhsh K."/>
            <person name="Weakley A."/>
            <person name="Yan J."/>
            <person name="Brumbaugh A.R."/>
            <person name="Higginbottom S."/>
            <person name="Dimas A."/>
            <person name="Shiver A.L."/>
            <person name="Deutschbauer A."/>
            <person name="Neff N."/>
            <person name="Sonnenburg J.L."/>
            <person name="Huang K.C."/>
            <person name="Fischbach M.A."/>
        </authorList>
    </citation>
    <scope>NUCLEOTIDE SEQUENCE</scope>
    <source>
        <strain evidence="2">JC50</strain>
    </source>
</reference>
<dbReference type="Gene3D" id="3.40.50.300">
    <property type="entry name" value="P-loop containing nucleotide triphosphate hydrolases"/>
    <property type="match status" value="1"/>
</dbReference>
<dbReference type="SUPFAM" id="SSF52540">
    <property type="entry name" value="P-loop containing nucleoside triphosphate hydrolases"/>
    <property type="match status" value="1"/>
</dbReference>
<proteinExistence type="predicted"/>
<dbReference type="InterPro" id="IPR014555">
    <property type="entry name" value="RecF-like"/>
</dbReference>
<feature type="domain" description="ATPase AAA-type core" evidence="1">
    <location>
        <begin position="26"/>
        <end position="323"/>
    </location>
</feature>
<dbReference type="Pfam" id="PF13304">
    <property type="entry name" value="AAA_21"/>
    <property type="match status" value="1"/>
</dbReference>
<organism evidence="2 3">
    <name type="scientific">Alistipes senegalensis JC50</name>
    <dbReference type="NCBI Taxonomy" id="1033732"/>
    <lineage>
        <taxon>Bacteria</taxon>
        <taxon>Pseudomonadati</taxon>
        <taxon>Bacteroidota</taxon>
        <taxon>Bacteroidia</taxon>
        <taxon>Bacteroidales</taxon>
        <taxon>Rikenellaceae</taxon>
        <taxon>Alistipes</taxon>
    </lineage>
</organism>
<gene>
    <name evidence="2" type="ORF">NQ519_15440</name>
</gene>
<dbReference type="RefSeq" id="WP_083870979.1">
    <property type="nucleotide sequence ID" value="NZ_CP102252.1"/>
</dbReference>
<dbReference type="InterPro" id="IPR003959">
    <property type="entry name" value="ATPase_AAA_core"/>
</dbReference>
<dbReference type="EMBL" id="CP102252">
    <property type="protein sequence ID" value="UWN65108.1"/>
    <property type="molecule type" value="Genomic_DNA"/>
</dbReference>